<feature type="domain" description="Rhodanese" evidence="10">
    <location>
        <begin position="401"/>
        <end position="490"/>
    </location>
</feature>
<gene>
    <name evidence="11" type="ORF">L2764_21480</name>
</gene>
<comment type="similarity">
    <text evidence="2">Belongs to the class-V pyridoxal-phosphate-dependent aminotransferase family. NifS/IscS subfamily.</text>
</comment>
<evidence type="ECO:0000313" key="11">
    <source>
        <dbReference type="EMBL" id="MCL1126976.1"/>
    </source>
</evidence>
<accession>A0ABT0LGZ3</accession>
<dbReference type="EMBL" id="JAKIKS010000119">
    <property type="protein sequence ID" value="MCL1126976.1"/>
    <property type="molecule type" value="Genomic_DNA"/>
</dbReference>
<comment type="catalytic activity">
    <reaction evidence="8">
        <text>(sulfur carrier)-H + L-cysteine = (sulfur carrier)-SH + L-alanine</text>
        <dbReference type="Rhea" id="RHEA:43892"/>
        <dbReference type="Rhea" id="RHEA-COMP:14737"/>
        <dbReference type="Rhea" id="RHEA-COMP:14739"/>
        <dbReference type="ChEBI" id="CHEBI:29917"/>
        <dbReference type="ChEBI" id="CHEBI:35235"/>
        <dbReference type="ChEBI" id="CHEBI:57972"/>
        <dbReference type="ChEBI" id="CHEBI:64428"/>
        <dbReference type="EC" id="2.8.1.7"/>
    </reaction>
</comment>
<keyword evidence="11" id="KW-0032">Aminotransferase</keyword>
<dbReference type="Proteomes" id="UP001203423">
    <property type="component" value="Unassembled WGS sequence"/>
</dbReference>
<evidence type="ECO:0000256" key="4">
    <source>
        <dbReference type="ARBA" id="ARBA00022723"/>
    </source>
</evidence>
<dbReference type="Gene3D" id="3.40.250.10">
    <property type="entry name" value="Rhodanese-like domain"/>
    <property type="match status" value="1"/>
</dbReference>
<dbReference type="Gene3D" id="3.40.640.10">
    <property type="entry name" value="Type I PLP-dependent aspartate aminotransferase-like (Major domain)"/>
    <property type="match status" value="1"/>
</dbReference>
<dbReference type="CDD" id="cd00158">
    <property type="entry name" value="RHOD"/>
    <property type="match status" value="1"/>
</dbReference>
<dbReference type="InterPro" id="IPR001763">
    <property type="entry name" value="Rhodanese-like_dom"/>
</dbReference>
<evidence type="ECO:0000256" key="2">
    <source>
        <dbReference type="ARBA" id="ARBA00006490"/>
    </source>
</evidence>
<dbReference type="EC" id="2.8.1.7" evidence="3"/>
<evidence type="ECO:0000256" key="6">
    <source>
        <dbReference type="ARBA" id="ARBA00023004"/>
    </source>
</evidence>
<dbReference type="Pfam" id="PF00581">
    <property type="entry name" value="Rhodanese"/>
    <property type="match status" value="1"/>
</dbReference>
<evidence type="ECO:0000256" key="7">
    <source>
        <dbReference type="ARBA" id="ARBA00023014"/>
    </source>
</evidence>
<name>A0ABT0LGZ3_9GAMM</name>
<keyword evidence="12" id="KW-1185">Reference proteome</keyword>
<dbReference type="RefSeq" id="WP_248942385.1">
    <property type="nucleotide sequence ID" value="NZ_JAKIKS010000119.1"/>
</dbReference>
<evidence type="ECO:0000256" key="3">
    <source>
        <dbReference type="ARBA" id="ARBA00012239"/>
    </source>
</evidence>
<evidence type="ECO:0000256" key="1">
    <source>
        <dbReference type="ARBA" id="ARBA00001933"/>
    </source>
</evidence>
<dbReference type="PANTHER" id="PTHR11601">
    <property type="entry name" value="CYSTEINE DESULFURYLASE FAMILY MEMBER"/>
    <property type="match status" value="1"/>
</dbReference>
<evidence type="ECO:0000256" key="8">
    <source>
        <dbReference type="ARBA" id="ARBA00050776"/>
    </source>
</evidence>
<keyword evidence="7" id="KW-0411">Iron-sulfur</keyword>
<dbReference type="PROSITE" id="PS50206">
    <property type="entry name" value="RHODANESE_3"/>
    <property type="match status" value="1"/>
</dbReference>
<keyword evidence="11" id="KW-0808">Transferase</keyword>
<dbReference type="InterPro" id="IPR020578">
    <property type="entry name" value="Aminotrans_V_PyrdxlP_BS"/>
</dbReference>
<protein>
    <recommendedName>
        <fullName evidence="3">cysteine desulfurase</fullName>
        <ecNumber evidence="3">2.8.1.7</ecNumber>
    </recommendedName>
</protein>
<evidence type="ECO:0000256" key="9">
    <source>
        <dbReference type="RuleBase" id="RU004504"/>
    </source>
</evidence>
<proteinExistence type="inferred from homology"/>
<dbReference type="Gene3D" id="3.90.1150.10">
    <property type="entry name" value="Aspartate Aminotransferase, domain 1"/>
    <property type="match status" value="1"/>
</dbReference>
<evidence type="ECO:0000259" key="10">
    <source>
        <dbReference type="PROSITE" id="PS50206"/>
    </source>
</evidence>
<evidence type="ECO:0000256" key="5">
    <source>
        <dbReference type="ARBA" id="ARBA00022898"/>
    </source>
</evidence>
<dbReference type="InterPro" id="IPR036873">
    <property type="entry name" value="Rhodanese-like_dom_sf"/>
</dbReference>
<dbReference type="Gene3D" id="1.10.260.50">
    <property type="match status" value="1"/>
</dbReference>
<dbReference type="PANTHER" id="PTHR11601:SF34">
    <property type="entry name" value="CYSTEINE DESULFURASE"/>
    <property type="match status" value="1"/>
</dbReference>
<dbReference type="InterPro" id="IPR015421">
    <property type="entry name" value="PyrdxlP-dep_Trfase_major"/>
</dbReference>
<dbReference type="InterPro" id="IPR015422">
    <property type="entry name" value="PyrdxlP-dep_Trfase_small"/>
</dbReference>
<sequence length="502" mass="55497">MIFNFTRKVYLDNNATTLISSAVTKAMNKVLKTHFGNPSSHHTLGYKAANLIAQARSIIASSIQANHKNIFFTSSASEANNQVIHSIVSDFEARQQTLKIITSPIEHMSIIATLKALEKRGVIVEYLTIDHHGHIDIEAAKQQIDAETGLVCCMLANNEIGSIQNIQALAKIAEQQGAFILSDCVQALGKIDINVNQLNIDYATFSAHKVHGPKGIGAIYVKDGAPLTRLIQGGDQESGFRAGTESVHNIVGFGQACKAIPYLLKQSSITLSLKEKLKQEVIKFNKNVTFNAEQSETLSNTLSMRIPSVDKHSLMAFLDYYDTSISSDSACCSTNHSASHVLKAIGLTDKQANETVRISLSAQTKMKDIQYLVKKLSHFFAAYNHNITLLGPNSIDYNFLNDDNNYILDIRGKYERLLMKSIPNSHEHHFLNYQEVVNTLNKEANLILICTSGMKSMLFAYQLSHSGFQNIKVLTGGLMAWKKAHAKLYHDLAGTNVIKIDE</sequence>
<dbReference type="SUPFAM" id="SSF53383">
    <property type="entry name" value="PLP-dependent transferases"/>
    <property type="match status" value="1"/>
</dbReference>
<keyword evidence="4" id="KW-0479">Metal-binding</keyword>
<comment type="caution">
    <text evidence="11">The sequence shown here is derived from an EMBL/GenBank/DDBJ whole genome shotgun (WGS) entry which is preliminary data.</text>
</comment>
<keyword evidence="5" id="KW-0663">Pyridoxal phosphate</keyword>
<dbReference type="Pfam" id="PF00266">
    <property type="entry name" value="Aminotran_5"/>
    <property type="match status" value="1"/>
</dbReference>
<dbReference type="InterPro" id="IPR015424">
    <property type="entry name" value="PyrdxlP-dep_Trfase"/>
</dbReference>
<evidence type="ECO:0000313" key="12">
    <source>
        <dbReference type="Proteomes" id="UP001203423"/>
    </source>
</evidence>
<keyword evidence="6" id="KW-0408">Iron</keyword>
<dbReference type="PROSITE" id="PS00595">
    <property type="entry name" value="AA_TRANSFER_CLASS_5"/>
    <property type="match status" value="1"/>
</dbReference>
<comment type="cofactor">
    <cofactor evidence="1 9">
        <name>pyridoxal 5'-phosphate</name>
        <dbReference type="ChEBI" id="CHEBI:597326"/>
    </cofactor>
</comment>
<organism evidence="11 12">
    <name type="scientific">Shewanella surugensis</name>
    <dbReference type="NCBI Taxonomy" id="212020"/>
    <lineage>
        <taxon>Bacteria</taxon>
        <taxon>Pseudomonadati</taxon>
        <taxon>Pseudomonadota</taxon>
        <taxon>Gammaproteobacteria</taxon>
        <taxon>Alteromonadales</taxon>
        <taxon>Shewanellaceae</taxon>
        <taxon>Shewanella</taxon>
    </lineage>
</organism>
<dbReference type="GO" id="GO:0008483">
    <property type="term" value="F:transaminase activity"/>
    <property type="evidence" value="ECO:0007669"/>
    <property type="project" value="UniProtKB-KW"/>
</dbReference>
<reference evidence="11 12" key="1">
    <citation type="submission" date="2022-01" db="EMBL/GenBank/DDBJ databases">
        <title>Whole genome-based taxonomy of the Shewanellaceae.</title>
        <authorList>
            <person name="Martin-Rodriguez A.J."/>
        </authorList>
    </citation>
    <scope>NUCLEOTIDE SEQUENCE [LARGE SCALE GENOMIC DNA]</scope>
    <source>
        <strain evidence="11 12">DSM 17177</strain>
    </source>
</reference>
<dbReference type="SUPFAM" id="SSF52821">
    <property type="entry name" value="Rhodanese/Cell cycle control phosphatase"/>
    <property type="match status" value="1"/>
</dbReference>
<dbReference type="InterPro" id="IPR000192">
    <property type="entry name" value="Aminotrans_V_dom"/>
</dbReference>